<keyword evidence="1" id="KW-0378">Hydrolase</keyword>
<gene>
    <name evidence="1" type="ORF">K0U00_28650</name>
</gene>
<evidence type="ECO:0000313" key="2">
    <source>
        <dbReference type="Proteomes" id="UP001519887"/>
    </source>
</evidence>
<dbReference type="EMBL" id="JAHZIK010001041">
    <property type="protein sequence ID" value="MBW7458018.1"/>
    <property type="molecule type" value="Genomic_DNA"/>
</dbReference>
<name>A0ABS7CAT0_9BACL</name>
<reference evidence="1 2" key="1">
    <citation type="submission" date="2021-07" db="EMBL/GenBank/DDBJ databases">
        <title>Paenibacillus radiodurans sp. nov., isolated from the southeastern edge of Tengger Desert.</title>
        <authorList>
            <person name="Zhang G."/>
        </authorList>
    </citation>
    <scope>NUCLEOTIDE SEQUENCE [LARGE SCALE GENOMIC DNA]</scope>
    <source>
        <strain evidence="1 2">CCM 7311</strain>
    </source>
</reference>
<keyword evidence="2" id="KW-1185">Reference proteome</keyword>
<sequence>TADEVVPVDYCFLYQKMFWLRKEGSCDKEVILQADHTFSSRAAREQLFDITFRWIDVLGKRRNDWSLWTI</sequence>
<proteinExistence type="predicted"/>
<dbReference type="GO" id="GO:0016787">
    <property type="term" value="F:hydrolase activity"/>
    <property type="evidence" value="ECO:0007669"/>
    <property type="project" value="UniProtKB-KW"/>
</dbReference>
<protein>
    <submittedName>
        <fullName evidence="1">Alpha/beta hydrolase</fullName>
    </submittedName>
</protein>
<evidence type="ECO:0000313" key="1">
    <source>
        <dbReference type="EMBL" id="MBW7458018.1"/>
    </source>
</evidence>
<comment type="caution">
    <text evidence="1">The sequence shown here is derived from an EMBL/GenBank/DDBJ whole genome shotgun (WGS) entry which is preliminary data.</text>
</comment>
<organism evidence="1 2">
    <name type="scientific">Paenibacillus sepulcri</name>
    <dbReference type="NCBI Taxonomy" id="359917"/>
    <lineage>
        <taxon>Bacteria</taxon>
        <taxon>Bacillati</taxon>
        <taxon>Bacillota</taxon>
        <taxon>Bacilli</taxon>
        <taxon>Bacillales</taxon>
        <taxon>Paenibacillaceae</taxon>
        <taxon>Paenibacillus</taxon>
    </lineage>
</organism>
<accession>A0ABS7CAT0</accession>
<dbReference type="Proteomes" id="UP001519887">
    <property type="component" value="Unassembled WGS sequence"/>
</dbReference>
<feature type="non-terminal residue" evidence="1">
    <location>
        <position position="1"/>
    </location>
</feature>